<dbReference type="Proteomes" id="UP000031561">
    <property type="component" value="Unassembled WGS sequence"/>
</dbReference>
<dbReference type="Gene3D" id="3.40.50.10610">
    <property type="entry name" value="ABC-type transport auxiliary lipoprotein component"/>
    <property type="match status" value="1"/>
</dbReference>
<feature type="chain" id="PRO_5044844235" evidence="6">
    <location>
        <begin position="31"/>
        <end position="296"/>
    </location>
</feature>
<dbReference type="Pfam" id="PF03783">
    <property type="entry name" value="CsgG"/>
    <property type="match status" value="1"/>
</dbReference>
<evidence type="ECO:0000256" key="5">
    <source>
        <dbReference type="ARBA" id="ARBA00023288"/>
    </source>
</evidence>
<keyword evidence="1" id="KW-1003">Cell membrane</keyword>
<dbReference type="PANTHER" id="PTHR41164">
    <property type="entry name" value="CURLI PRODUCTION ASSEMBLY/TRANSPORT COMPONENT CSGG"/>
    <property type="match status" value="1"/>
</dbReference>
<gene>
    <name evidence="7" type="ORF">QQ91_0003840</name>
</gene>
<keyword evidence="8" id="KW-1185">Reference proteome</keyword>
<dbReference type="InterPro" id="IPR005534">
    <property type="entry name" value="Curli_assmbl/transp-comp_CsgG"/>
</dbReference>
<keyword evidence="3" id="KW-0472">Membrane</keyword>
<name>A0ABD4T022_9CYAN</name>
<keyword evidence="2 6" id="KW-0732">Signal</keyword>
<dbReference type="RefSeq" id="WP_236096061.1">
    <property type="nucleotide sequence ID" value="NZ_JTHE03000024.1"/>
</dbReference>
<evidence type="ECO:0000313" key="7">
    <source>
        <dbReference type="EMBL" id="MCM1981965.1"/>
    </source>
</evidence>
<dbReference type="AlphaFoldDB" id="A0ABD4T022"/>
<dbReference type="EMBL" id="JTHE03000024">
    <property type="protein sequence ID" value="MCM1981965.1"/>
    <property type="molecule type" value="Genomic_DNA"/>
</dbReference>
<proteinExistence type="predicted"/>
<evidence type="ECO:0000256" key="2">
    <source>
        <dbReference type="ARBA" id="ARBA00022729"/>
    </source>
</evidence>
<comment type="caution">
    <text evidence="7">The sequence shown here is derived from an EMBL/GenBank/DDBJ whole genome shotgun (WGS) entry which is preliminary data.</text>
</comment>
<keyword evidence="5" id="KW-0449">Lipoprotein</keyword>
<feature type="signal peptide" evidence="6">
    <location>
        <begin position="1"/>
        <end position="30"/>
    </location>
</feature>
<evidence type="ECO:0000256" key="6">
    <source>
        <dbReference type="SAM" id="SignalP"/>
    </source>
</evidence>
<evidence type="ECO:0000256" key="4">
    <source>
        <dbReference type="ARBA" id="ARBA00023139"/>
    </source>
</evidence>
<evidence type="ECO:0000256" key="3">
    <source>
        <dbReference type="ARBA" id="ARBA00023136"/>
    </source>
</evidence>
<keyword evidence="4" id="KW-0564">Palmitate</keyword>
<evidence type="ECO:0000313" key="8">
    <source>
        <dbReference type="Proteomes" id="UP000031561"/>
    </source>
</evidence>
<accession>A0ABD4T022</accession>
<organism evidence="7 8">
    <name type="scientific">Lyngbya confervoides BDU141951</name>
    <dbReference type="NCBI Taxonomy" id="1574623"/>
    <lineage>
        <taxon>Bacteria</taxon>
        <taxon>Bacillati</taxon>
        <taxon>Cyanobacteriota</taxon>
        <taxon>Cyanophyceae</taxon>
        <taxon>Oscillatoriophycideae</taxon>
        <taxon>Oscillatoriales</taxon>
        <taxon>Microcoleaceae</taxon>
        <taxon>Lyngbya</taxon>
    </lineage>
</organism>
<dbReference type="PANTHER" id="PTHR41164:SF1">
    <property type="entry name" value="CURLI PRODUCTION ASSEMBLY_TRANSPORT COMPONENT CSGG"/>
    <property type="match status" value="1"/>
</dbReference>
<reference evidence="7 8" key="1">
    <citation type="journal article" date="2015" name="Genome Announc.">
        <title>Draft Genome Sequence of Filamentous Marine Cyanobacterium Lyngbya confervoides Strain BDU141951.</title>
        <authorList>
            <person name="Chandrababunaidu M.M."/>
            <person name="Sen D."/>
            <person name="Tripathy S."/>
        </authorList>
    </citation>
    <scope>NUCLEOTIDE SEQUENCE [LARGE SCALE GENOMIC DNA]</scope>
    <source>
        <strain evidence="7 8">BDU141951</strain>
    </source>
</reference>
<sequence length="296" mass="31117">MSSKQKGLLAIALFSSVLIVSGSLPTFSAAQSLASDLGVEQIKVKGNRRIAVLDFDFASVSETGFALGLFENNGASKGISNLLTNKMVQDGTYVMIERSQVNKILAEQNFGQSGRVEPSTAVQIGRLLGVDAVIFGSITRFYVEEKKKGFSIGSIFGKGRKQETAAVQITTRLVSTATGEILGAFEGLGEVSSESAGESILGVTTTSESSSRDRLLGAAAEQAVDNVVKEIAALSPKLEALPAVLPTAGMLVADVTSSQLILNKGGEHGFRPGMILAVLRVVKEVKDPVTGQLLRR</sequence>
<protein>
    <submittedName>
        <fullName evidence="7">CsgG/HfaB family protein</fullName>
    </submittedName>
</protein>
<evidence type="ECO:0000256" key="1">
    <source>
        <dbReference type="ARBA" id="ARBA00022475"/>
    </source>
</evidence>